<gene>
    <name evidence="7" type="ORF">MMEN_LOCUS10905</name>
</gene>
<dbReference type="InterPro" id="IPR003599">
    <property type="entry name" value="Ig_sub"/>
</dbReference>
<evidence type="ECO:0000256" key="3">
    <source>
        <dbReference type="SAM" id="MobiDB-lite"/>
    </source>
</evidence>
<dbReference type="PANTHER" id="PTHR10075:SF103">
    <property type="entry name" value="ROUNDABOUT HOMOLOG 4"/>
    <property type="match status" value="1"/>
</dbReference>
<dbReference type="GO" id="GO:0098632">
    <property type="term" value="F:cell-cell adhesion mediator activity"/>
    <property type="evidence" value="ECO:0007669"/>
    <property type="project" value="TreeGrafter"/>
</dbReference>
<dbReference type="GO" id="GO:0007156">
    <property type="term" value="P:homophilic cell adhesion via plasma membrane adhesion molecules"/>
    <property type="evidence" value="ECO:0007669"/>
    <property type="project" value="TreeGrafter"/>
</dbReference>
<dbReference type="Pfam" id="PF07679">
    <property type="entry name" value="I-set"/>
    <property type="match status" value="3"/>
</dbReference>
<feature type="compositionally biased region" description="Polar residues" evidence="3">
    <location>
        <begin position="1027"/>
        <end position="1039"/>
    </location>
</feature>
<keyword evidence="4" id="KW-0812">Transmembrane</keyword>
<dbReference type="PROSITE" id="PS50835">
    <property type="entry name" value="IG_LIKE"/>
    <property type="match status" value="5"/>
</dbReference>
<feature type="domain" description="Ig-like" evidence="6">
    <location>
        <begin position="304"/>
        <end position="394"/>
    </location>
</feature>
<evidence type="ECO:0000313" key="7">
    <source>
        <dbReference type="EMBL" id="CAG5925182.1"/>
    </source>
</evidence>
<keyword evidence="5" id="KW-0732">Signal</keyword>
<reference evidence="7" key="1">
    <citation type="submission" date="2021-05" db="EMBL/GenBank/DDBJ databases">
        <authorList>
            <person name="Tigano A."/>
        </authorList>
    </citation>
    <scope>NUCLEOTIDE SEQUENCE</scope>
</reference>
<evidence type="ECO:0000259" key="6">
    <source>
        <dbReference type="PROSITE" id="PS50835"/>
    </source>
</evidence>
<feature type="compositionally biased region" description="Polar residues" evidence="3">
    <location>
        <begin position="909"/>
        <end position="928"/>
    </location>
</feature>
<dbReference type="GO" id="GO:0030424">
    <property type="term" value="C:axon"/>
    <property type="evidence" value="ECO:0007669"/>
    <property type="project" value="TreeGrafter"/>
</dbReference>
<dbReference type="PROSITE" id="PS51257">
    <property type="entry name" value="PROKAR_LIPOPROTEIN"/>
    <property type="match status" value="1"/>
</dbReference>
<feature type="compositionally biased region" description="Polar residues" evidence="3">
    <location>
        <begin position="981"/>
        <end position="1020"/>
    </location>
</feature>
<organism evidence="7 8">
    <name type="scientific">Menidia menidia</name>
    <name type="common">Atlantic silverside</name>
    <dbReference type="NCBI Taxonomy" id="238744"/>
    <lineage>
        <taxon>Eukaryota</taxon>
        <taxon>Metazoa</taxon>
        <taxon>Chordata</taxon>
        <taxon>Craniata</taxon>
        <taxon>Vertebrata</taxon>
        <taxon>Euteleostomi</taxon>
        <taxon>Actinopterygii</taxon>
        <taxon>Neopterygii</taxon>
        <taxon>Teleostei</taxon>
        <taxon>Neoteleostei</taxon>
        <taxon>Acanthomorphata</taxon>
        <taxon>Ovalentaria</taxon>
        <taxon>Atherinomorphae</taxon>
        <taxon>Atheriniformes</taxon>
        <taxon>Atherinopsidae</taxon>
        <taxon>Menidiinae</taxon>
        <taxon>Menidia</taxon>
    </lineage>
</organism>
<keyword evidence="8" id="KW-1185">Reference proteome</keyword>
<evidence type="ECO:0000313" key="8">
    <source>
        <dbReference type="Proteomes" id="UP000677803"/>
    </source>
</evidence>
<evidence type="ECO:0000256" key="2">
    <source>
        <dbReference type="ARBA" id="ARBA00023319"/>
    </source>
</evidence>
<dbReference type="SMART" id="SM00409">
    <property type="entry name" value="IG"/>
    <property type="match status" value="5"/>
</dbReference>
<name>A0A8S4B1Z9_9TELE</name>
<dbReference type="PANTHER" id="PTHR10075">
    <property type="entry name" value="BASIGIN RELATED"/>
    <property type="match status" value="1"/>
</dbReference>
<dbReference type="Gene3D" id="2.60.40.10">
    <property type="entry name" value="Immunoglobulins"/>
    <property type="match status" value="5"/>
</dbReference>
<feature type="signal peptide" evidence="5">
    <location>
        <begin position="1"/>
        <end position="23"/>
    </location>
</feature>
<dbReference type="InterPro" id="IPR003598">
    <property type="entry name" value="Ig_sub2"/>
</dbReference>
<feature type="region of interest" description="Disordered" evidence="3">
    <location>
        <begin position="940"/>
        <end position="1043"/>
    </location>
</feature>
<dbReference type="Pfam" id="PF13927">
    <property type="entry name" value="Ig_3"/>
    <property type="match status" value="2"/>
</dbReference>
<keyword evidence="2" id="KW-0393">Immunoglobulin domain</keyword>
<dbReference type="OrthoDB" id="9448246at2759"/>
<keyword evidence="4" id="KW-0472">Membrane</keyword>
<evidence type="ECO:0000256" key="4">
    <source>
        <dbReference type="SAM" id="Phobius"/>
    </source>
</evidence>
<feature type="region of interest" description="Disordered" evidence="3">
    <location>
        <begin position="889"/>
        <end position="928"/>
    </location>
</feature>
<dbReference type="Proteomes" id="UP000677803">
    <property type="component" value="Unassembled WGS sequence"/>
</dbReference>
<feature type="domain" description="Ig-like" evidence="6">
    <location>
        <begin position="495"/>
        <end position="583"/>
    </location>
</feature>
<feature type="region of interest" description="Disordered" evidence="3">
    <location>
        <begin position="1207"/>
        <end position="1250"/>
    </location>
</feature>
<sequence>MLSILRAAAAVWCVCLLSGCGAAYELQDTIHTLKEENLHLQHRLENLTGALRDLKHLLADHSKGVSAETHHMLEQALCLTEFHSAARPVPTTPGLLLTSLLVSVLLYAAEASGGEGATDTAEGPPGVFEWSTQKFSVNEECALYRLTSWMEKEVGLLAPSGKLCSRMQVCVSICLLPHMTSPLWLLILSGLAVASLLGLEDVFFSPQDQTVREGEAVFFQCVSGEASPPAGITWLKDGKVVKRGKMFQGEYGGGHQKKTSGTLYLMNVTLEDDGTYVCVTHNRLLNVREEKKSKPAKLTVLRVPRRLHVIRGPENITVATGTEVSLRCTVYGFPVPMVHWFKDGCLLLNCSTSFSLQNNGQLLTFRNVTREDEGWYHCEASNQKERIKSQSAFLLAAEMDWSFVQQPSDLTVRRGENVTLTCRPPHSRPEAQMSWFKNSQLFTPTAHATVLPTGDLFFHSIQVDDNGSYFCRASNTFLQRFLTSKRATLTVLAPPTVKLWPQVLTVPLGARAVLECEVFGHPLPSINWVKRGHSKQTGGKIAYGRGKASLHIQSVRSYDEAVYVCEASNKLGESHSTALLRVAVNPIIVTYVGQVSSKVGASVTLPCGAVGIRPITHSWTRGRAGARTPVGHTTDEHIDEEGALHFPRVKYSDAGEYFCTAENRAGRDQRRTVLTITDSSFGSTTRLPISSRKAVAELKMLSKSQPRLNRQTTSPAQSLITQMQPPILPPPPRPNFQSVELHTELPLKRHPLLFSISQPPMTRIPTPETTSEALSLNLQYLLTESNTAPSAHFQQQVSEELFPESTSQRSNTPAMFLESQGKEKTETQPSSKLRVGGPFGFLKSDAYMPTPTQSPVTQTEVRGSGLVTLTTKSQTESYLSNTHFYPLVTNTPPAHHGPTVSPNIKPIHSNPSPTPQQASKPPSHQSFTLNFLPKFQPELSTSRPFSLPPLSSVSEPRPSQAHGQFPTIASVPESQHRPQLPSASAPLQDTASSVSDSEVTHTVNVTDGLNATEEPSNSTELPGLLKRNTSQSPMTSSDPKLTRRSRPWLPVLEKHDVPIVVGVGVSLAFIFITVTFYSVVRKNEPVPTSRAGQRNSHYANGLPQRAFEDDECVSVVEQSPNTSDTRARPPGPGLITVQLEPTSGELEQLTQPTLDNNSVTVETYPEPIVDTKVFNPKHKSMIDPSFEEEKVCSLSQRSVQLHCAEDWTSSRGDDHSPCLDTLPPPSSLPSPSPSPSPAPAPAPASRPGEVLRSSVTLQSSEACVPPIQHSLSITHGSPPLLLSHHVSLGLTTVAVDVQLLGPGPHINTITNSTSVTAPLSGPPLAGNQDNDGRSTAKFRHSK</sequence>
<dbReference type="FunFam" id="2.60.40.10:FF:000032">
    <property type="entry name" value="palladin isoform X1"/>
    <property type="match status" value="2"/>
</dbReference>
<feature type="domain" description="Ig-like" evidence="6">
    <location>
        <begin position="401"/>
        <end position="490"/>
    </location>
</feature>
<proteinExistence type="predicted"/>
<dbReference type="GO" id="GO:0005886">
    <property type="term" value="C:plasma membrane"/>
    <property type="evidence" value="ECO:0007669"/>
    <property type="project" value="TreeGrafter"/>
</dbReference>
<dbReference type="InterPro" id="IPR013098">
    <property type="entry name" value="Ig_I-set"/>
</dbReference>
<protein>
    <submittedName>
        <fullName evidence="7">(Atlantic silverside) hypothetical protein</fullName>
    </submittedName>
</protein>
<feature type="transmembrane region" description="Helical" evidence="4">
    <location>
        <begin position="1059"/>
        <end position="1080"/>
    </location>
</feature>
<feature type="compositionally biased region" description="Pro residues" evidence="3">
    <location>
        <begin position="1222"/>
        <end position="1244"/>
    </location>
</feature>
<dbReference type="GO" id="GO:0070593">
    <property type="term" value="P:dendrite self-avoidance"/>
    <property type="evidence" value="ECO:0007669"/>
    <property type="project" value="TreeGrafter"/>
</dbReference>
<accession>A0A8S4B1Z9</accession>
<feature type="compositionally biased region" description="Polar residues" evidence="3">
    <location>
        <begin position="940"/>
        <end position="954"/>
    </location>
</feature>
<feature type="domain" description="Ig-like" evidence="6">
    <location>
        <begin position="586"/>
        <end position="677"/>
    </location>
</feature>
<dbReference type="InterPro" id="IPR036179">
    <property type="entry name" value="Ig-like_dom_sf"/>
</dbReference>
<feature type="region of interest" description="Disordered" evidence="3">
    <location>
        <begin position="1314"/>
        <end position="1342"/>
    </location>
</feature>
<dbReference type="GO" id="GO:0007411">
    <property type="term" value="P:axon guidance"/>
    <property type="evidence" value="ECO:0007669"/>
    <property type="project" value="TreeGrafter"/>
</dbReference>
<dbReference type="EMBL" id="CAJRST010011112">
    <property type="protein sequence ID" value="CAG5925182.1"/>
    <property type="molecule type" value="Genomic_DNA"/>
</dbReference>
<dbReference type="SMART" id="SM00408">
    <property type="entry name" value="IGc2"/>
    <property type="match status" value="5"/>
</dbReference>
<evidence type="ECO:0000256" key="1">
    <source>
        <dbReference type="ARBA" id="ARBA00023157"/>
    </source>
</evidence>
<dbReference type="InterPro" id="IPR007110">
    <property type="entry name" value="Ig-like_dom"/>
</dbReference>
<evidence type="ECO:0000256" key="5">
    <source>
        <dbReference type="SAM" id="SignalP"/>
    </source>
</evidence>
<comment type="caution">
    <text evidence="7">The sequence shown here is derived from an EMBL/GenBank/DDBJ whole genome shotgun (WGS) entry which is preliminary data.</text>
</comment>
<dbReference type="SUPFAM" id="SSF48726">
    <property type="entry name" value="Immunoglobulin"/>
    <property type="match status" value="5"/>
</dbReference>
<dbReference type="InterPro" id="IPR013783">
    <property type="entry name" value="Ig-like_fold"/>
</dbReference>
<feature type="domain" description="Ig-like" evidence="6">
    <location>
        <begin position="200"/>
        <end position="299"/>
    </location>
</feature>
<keyword evidence="4" id="KW-1133">Transmembrane helix</keyword>
<feature type="chain" id="PRO_5035797673" evidence="5">
    <location>
        <begin position="24"/>
        <end position="1342"/>
    </location>
</feature>
<keyword evidence="1" id="KW-1015">Disulfide bond</keyword>